<dbReference type="Proteomes" id="UP001321477">
    <property type="component" value="Chromosome"/>
</dbReference>
<accession>A0ABM8GWW8</accession>
<evidence type="ECO:0000256" key="2">
    <source>
        <dbReference type="SAM" id="Phobius"/>
    </source>
</evidence>
<keyword evidence="5" id="KW-1185">Reference proteome</keyword>
<keyword evidence="2" id="KW-0472">Membrane</keyword>
<reference evidence="3" key="1">
    <citation type="journal article" date="2014" name="Int. J. Syst. Evol. Microbiol.">
        <title>Complete genome of a new Firmicutes species belonging to the dominant human colonic microbiota ('Ruminococcus bicirculans') reveals two chromosomes and a selective capacity to utilize plant glucans.</title>
        <authorList>
            <consortium name="NISC Comparative Sequencing Program"/>
            <person name="Wegmann U."/>
            <person name="Louis P."/>
            <person name="Goesmann A."/>
            <person name="Henrissat B."/>
            <person name="Duncan S.H."/>
            <person name="Flint H.J."/>
        </authorList>
    </citation>
    <scope>NUCLEOTIDE SEQUENCE</scope>
    <source>
        <strain evidence="3">NBRC 109019</strain>
    </source>
</reference>
<name>A0ABM8GWW8_9MICO</name>
<dbReference type="EMBL" id="AP027734">
    <property type="protein sequence ID" value="BDZ52970.1"/>
    <property type="molecule type" value="Genomic_DNA"/>
</dbReference>
<evidence type="ECO:0000256" key="1">
    <source>
        <dbReference type="SAM" id="MobiDB-lite"/>
    </source>
</evidence>
<feature type="transmembrane region" description="Helical" evidence="2">
    <location>
        <begin position="51"/>
        <end position="73"/>
    </location>
</feature>
<evidence type="ECO:0000313" key="4">
    <source>
        <dbReference type="EMBL" id="BDZ56341.1"/>
    </source>
</evidence>
<evidence type="ECO:0000313" key="5">
    <source>
        <dbReference type="Proteomes" id="UP001321477"/>
    </source>
</evidence>
<gene>
    <name evidence="3" type="ORF">GCM10025870_00430</name>
    <name evidence="4" type="ORF">GCM10025870_34140</name>
</gene>
<feature type="transmembrane region" description="Helical" evidence="2">
    <location>
        <begin position="80"/>
        <end position="102"/>
    </location>
</feature>
<dbReference type="RefSeq" id="WP_234661838.1">
    <property type="nucleotide sequence ID" value="NZ_AP027734.1"/>
</dbReference>
<feature type="region of interest" description="Disordered" evidence="1">
    <location>
        <begin position="175"/>
        <end position="205"/>
    </location>
</feature>
<feature type="compositionally biased region" description="Basic and acidic residues" evidence="1">
    <location>
        <begin position="186"/>
        <end position="205"/>
    </location>
</feature>
<dbReference type="EMBL" id="AP027734">
    <property type="protein sequence ID" value="BDZ56341.1"/>
    <property type="molecule type" value="Genomic_DNA"/>
</dbReference>
<keyword evidence="2" id="KW-0812">Transmembrane</keyword>
<sequence>MRAGRVKLASIVGILLGSGLALLAWSQPWFEVVLASGATSAAGTSLSVTGQVAAPALSALALAGLALGGALTIAGPLIRVVLGLLGAVLGGCIVLAASVAIADPIAAVSASVAEATGVAGGDPTAELVAQANASAWPAVAVAGGAIVVLAAVWALVTARSWPASRRHGGVRLAADGRGGAAGVSDRAVDDWDDLSRGDDPTHDPA</sequence>
<reference evidence="5" key="2">
    <citation type="journal article" date="2019" name="Int. J. Syst. Evol. Microbiol.">
        <title>The Global Catalogue of Microorganisms (GCM) 10K type strain sequencing project: providing services to taxonomists for standard genome sequencing and annotation.</title>
        <authorList>
            <consortium name="The Broad Institute Genomics Platform"/>
            <consortium name="The Broad Institute Genome Sequencing Center for Infectious Disease"/>
            <person name="Wu L."/>
            <person name="Ma J."/>
        </authorList>
    </citation>
    <scope>NUCLEOTIDE SEQUENCE [LARGE SCALE GENOMIC DNA]</scope>
    <source>
        <strain evidence="5">NBRC 109019</strain>
    </source>
</reference>
<dbReference type="InterPro" id="IPR019051">
    <property type="entry name" value="Trp_biosyn_TM_oprn/chp"/>
</dbReference>
<reference evidence="3" key="3">
    <citation type="submission" date="2023-02" db="EMBL/GenBank/DDBJ databases">
        <authorList>
            <person name="Sun Q."/>
            <person name="Mori K."/>
        </authorList>
    </citation>
    <scope>NUCLEOTIDE SEQUENCE</scope>
    <source>
        <strain evidence="3">NBRC 109019</strain>
    </source>
</reference>
<evidence type="ECO:0008006" key="6">
    <source>
        <dbReference type="Google" id="ProtNLM"/>
    </source>
</evidence>
<feature type="transmembrane region" description="Helical" evidence="2">
    <location>
        <begin position="135"/>
        <end position="156"/>
    </location>
</feature>
<evidence type="ECO:0000313" key="3">
    <source>
        <dbReference type="EMBL" id="BDZ52970.1"/>
    </source>
</evidence>
<organism evidence="3 5">
    <name type="scientific">Agromyces marinus</name>
    <dbReference type="NCBI Taxonomy" id="1389020"/>
    <lineage>
        <taxon>Bacteria</taxon>
        <taxon>Bacillati</taxon>
        <taxon>Actinomycetota</taxon>
        <taxon>Actinomycetes</taxon>
        <taxon>Micrococcales</taxon>
        <taxon>Microbacteriaceae</taxon>
        <taxon>Agromyces</taxon>
    </lineage>
</organism>
<keyword evidence="2" id="KW-1133">Transmembrane helix</keyword>
<proteinExistence type="predicted"/>
<dbReference type="Pfam" id="PF09534">
    <property type="entry name" value="Trp_oprn_chp"/>
    <property type="match status" value="1"/>
</dbReference>
<protein>
    <recommendedName>
        <fullName evidence="6">Tryptophan-associated transmembrane protein (Trp_oprn_chp)</fullName>
    </recommendedName>
</protein>